<dbReference type="Gene3D" id="1.10.510.10">
    <property type="entry name" value="Transferase(Phosphotransferase) domain 1"/>
    <property type="match status" value="1"/>
</dbReference>
<dbReference type="InParanoid" id="A2EBT4"/>
<name>A2EBT4_TRIV3</name>
<evidence type="ECO:0000313" key="2">
    <source>
        <dbReference type="EMBL" id="EAY09896.1"/>
    </source>
</evidence>
<keyword evidence="2" id="KW-0418">Kinase</keyword>
<keyword evidence="3" id="KW-1185">Reference proteome</keyword>
<reference evidence="2" key="2">
    <citation type="journal article" date="2007" name="Science">
        <title>Draft genome sequence of the sexually transmitted pathogen Trichomonas vaginalis.</title>
        <authorList>
            <person name="Carlton J.M."/>
            <person name="Hirt R.P."/>
            <person name="Silva J.C."/>
            <person name="Delcher A.L."/>
            <person name="Schatz M."/>
            <person name="Zhao Q."/>
            <person name="Wortman J.R."/>
            <person name="Bidwell S.L."/>
            <person name="Alsmark U.C.M."/>
            <person name="Besteiro S."/>
            <person name="Sicheritz-Ponten T."/>
            <person name="Noel C.J."/>
            <person name="Dacks J.B."/>
            <person name="Foster P.G."/>
            <person name="Simillion C."/>
            <person name="Van de Peer Y."/>
            <person name="Miranda-Saavedra D."/>
            <person name="Barton G.J."/>
            <person name="Westrop G.D."/>
            <person name="Mueller S."/>
            <person name="Dessi D."/>
            <person name="Fiori P.L."/>
            <person name="Ren Q."/>
            <person name="Paulsen I."/>
            <person name="Zhang H."/>
            <person name="Bastida-Corcuera F.D."/>
            <person name="Simoes-Barbosa A."/>
            <person name="Brown M.T."/>
            <person name="Hayes R.D."/>
            <person name="Mukherjee M."/>
            <person name="Okumura C.Y."/>
            <person name="Schneider R."/>
            <person name="Smith A.J."/>
            <person name="Vanacova S."/>
            <person name="Villalvazo M."/>
            <person name="Haas B.J."/>
            <person name="Pertea M."/>
            <person name="Feldblyum T.V."/>
            <person name="Utterback T.R."/>
            <person name="Shu C.L."/>
            <person name="Osoegawa K."/>
            <person name="de Jong P.J."/>
            <person name="Hrdy I."/>
            <person name="Horvathova L."/>
            <person name="Zubacova Z."/>
            <person name="Dolezal P."/>
            <person name="Malik S.B."/>
            <person name="Logsdon J.M. Jr."/>
            <person name="Henze K."/>
            <person name="Gupta A."/>
            <person name="Wang C.C."/>
            <person name="Dunne R.L."/>
            <person name="Upcroft J.A."/>
            <person name="Upcroft P."/>
            <person name="White O."/>
            <person name="Salzberg S.L."/>
            <person name="Tang P."/>
            <person name="Chiu C.-H."/>
            <person name="Lee Y.-S."/>
            <person name="Embley T.M."/>
            <person name="Coombs G.H."/>
            <person name="Mottram J.C."/>
            <person name="Tachezy J."/>
            <person name="Fraser-Liggett C.M."/>
            <person name="Johnson P.J."/>
        </authorList>
    </citation>
    <scope>NUCLEOTIDE SEQUENCE [LARGE SCALE GENOMIC DNA]</scope>
    <source>
        <strain evidence="2">G3</strain>
    </source>
</reference>
<dbReference type="GO" id="GO:0004672">
    <property type="term" value="F:protein kinase activity"/>
    <property type="evidence" value="ECO:0007669"/>
    <property type="project" value="InterPro"/>
</dbReference>
<dbReference type="InterPro" id="IPR011009">
    <property type="entry name" value="Kinase-like_dom_sf"/>
</dbReference>
<dbReference type="OrthoDB" id="40902at2759"/>
<dbReference type="VEuPathDB" id="TrichDB:TVAG_374030"/>
<evidence type="ECO:0000259" key="1">
    <source>
        <dbReference type="PROSITE" id="PS50011"/>
    </source>
</evidence>
<protein>
    <submittedName>
        <fullName evidence="2">CAMK family protein kinase</fullName>
    </submittedName>
</protein>
<dbReference type="Proteomes" id="UP000001542">
    <property type="component" value="Unassembled WGS sequence"/>
</dbReference>
<dbReference type="PROSITE" id="PS50011">
    <property type="entry name" value="PROTEIN_KINASE_DOM"/>
    <property type="match status" value="1"/>
</dbReference>
<reference evidence="2" key="1">
    <citation type="submission" date="2006-10" db="EMBL/GenBank/DDBJ databases">
        <authorList>
            <person name="Amadeo P."/>
            <person name="Zhao Q."/>
            <person name="Wortman J."/>
            <person name="Fraser-Liggett C."/>
            <person name="Carlton J."/>
        </authorList>
    </citation>
    <scope>NUCLEOTIDE SEQUENCE</scope>
    <source>
        <strain evidence="2">G3</strain>
    </source>
</reference>
<dbReference type="STRING" id="5722.A2EBT4"/>
<gene>
    <name evidence="2" type="ORF">TVAG_374030</name>
</gene>
<dbReference type="SUPFAM" id="SSF56112">
    <property type="entry name" value="Protein kinase-like (PK-like)"/>
    <property type="match status" value="1"/>
</dbReference>
<dbReference type="GO" id="GO:0005524">
    <property type="term" value="F:ATP binding"/>
    <property type="evidence" value="ECO:0007669"/>
    <property type="project" value="InterPro"/>
</dbReference>
<feature type="domain" description="Protein kinase" evidence="1">
    <location>
        <begin position="1"/>
        <end position="224"/>
    </location>
</feature>
<accession>A2EBT4</accession>
<dbReference type="PANTHER" id="PTHR24362">
    <property type="entry name" value="SERINE/THREONINE-PROTEIN KINASE NEK"/>
    <property type="match status" value="1"/>
</dbReference>
<dbReference type="Pfam" id="PF00069">
    <property type="entry name" value="Pkinase"/>
    <property type="match status" value="1"/>
</dbReference>
<dbReference type="AlphaFoldDB" id="A2EBT4"/>
<evidence type="ECO:0000313" key="3">
    <source>
        <dbReference type="Proteomes" id="UP000001542"/>
    </source>
</evidence>
<proteinExistence type="predicted"/>
<sequence length="293" mass="34318">MQYGSNFALKKIPEEFFNQSEIDCLIAIDHPKIVSLYRYYRFDGCVYMLMEYCPNDLNKLMKSRRQIESSELYSYVSAVLEAVKACHDRCIAHSYIKPSNFFIDKYNRIKIGDFGLSKMYKDKPLSSLLEGTELFMAPEIFTENQYNPMKSDIWAVGVTIYFMATHLYPFYSKDPEILFEKIQSGVYSDDCIDDKNLCKVISSCLKINPYERLTINQLLELPYFQKEDSYSEENLPLTTNDVYTRSHQVFVRAKIPMKKVTIPLANQNIYQMYRGSRLRLVNAPSKSEQNFKL</sequence>
<organism evidence="2 3">
    <name type="scientific">Trichomonas vaginalis (strain ATCC PRA-98 / G3)</name>
    <dbReference type="NCBI Taxonomy" id="412133"/>
    <lineage>
        <taxon>Eukaryota</taxon>
        <taxon>Metamonada</taxon>
        <taxon>Parabasalia</taxon>
        <taxon>Trichomonadida</taxon>
        <taxon>Trichomonadidae</taxon>
        <taxon>Trichomonas</taxon>
    </lineage>
</organism>
<keyword evidence="2" id="KW-0808">Transferase</keyword>
<dbReference type="VEuPathDB" id="TrichDB:TVAGG3_0464350"/>
<dbReference type="PANTHER" id="PTHR24362:SF309">
    <property type="entry name" value="PROTEIN KINASE DOMAIN-CONTAINING PROTEIN"/>
    <property type="match status" value="1"/>
</dbReference>
<dbReference type="RefSeq" id="XP_001322119.1">
    <property type="nucleotide sequence ID" value="XM_001322084.1"/>
</dbReference>
<dbReference type="KEGG" id="tva:4767827"/>
<dbReference type="InterPro" id="IPR000719">
    <property type="entry name" value="Prot_kinase_dom"/>
</dbReference>
<dbReference type="eggNOG" id="KOG0583">
    <property type="taxonomic scope" value="Eukaryota"/>
</dbReference>
<dbReference type="EMBL" id="DS113348">
    <property type="protein sequence ID" value="EAY09896.1"/>
    <property type="molecule type" value="Genomic_DNA"/>
</dbReference>
<dbReference type="SMR" id="A2EBT4"/>